<feature type="region of interest" description="Disordered" evidence="1">
    <location>
        <begin position="1"/>
        <end position="48"/>
    </location>
</feature>
<gene>
    <name evidence="2" type="ORF">ACFQE9_12300</name>
</gene>
<accession>A0ABD5UVE2</accession>
<organism evidence="2 3">
    <name type="scientific">Halopenitus salinus</name>
    <dbReference type="NCBI Taxonomy" id="1198295"/>
    <lineage>
        <taxon>Archaea</taxon>
        <taxon>Methanobacteriati</taxon>
        <taxon>Methanobacteriota</taxon>
        <taxon>Stenosarchaea group</taxon>
        <taxon>Halobacteria</taxon>
        <taxon>Halobacteriales</taxon>
        <taxon>Haloferacaceae</taxon>
        <taxon>Halopenitus</taxon>
    </lineage>
</organism>
<name>A0ABD5UVE2_9EURY</name>
<dbReference type="Pfam" id="PF24336">
    <property type="entry name" value="DUF7504"/>
    <property type="match status" value="1"/>
</dbReference>
<proteinExistence type="predicted"/>
<dbReference type="InterPro" id="IPR055927">
    <property type="entry name" value="DUF7504"/>
</dbReference>
<dbReference type="AlphaFoldDB" id="A0ABD5UVE2"/>
<keyword evidence="3" id="KW-1185">Reference proteome</keyword>
<evidence type="ECO:0000313" key="2">
    <source>
        <dbReference type="EMBL" id="MFC6893380.1"/>
    </source>
</evidence>
<protein>
    <submittedName>
        <fullName evidence="2">Uncharacterized protein</fullName>
    </submittedName>
</protein>
<dbReference type="Proteomes" id="UP001596296">
    <property type="component" value="Unassembled WGS sequence"/>
</dbReference>
<evidence type="ECO:0000313" key="3">
    <source>
        <dbReference type="Proteomes" id="UP001596296"/>
    </source>
</evidence>
<comment type="caution">
    <text evidence="2">The sequence shown here is derived from an EMBL/GenBank/DDBJ whole genome shotgun (WGS) entry which is preliminary data.</text>
</comment>
<sequence length="210" mass="23461">MSPDSEPGGPDERTRAPGIDPGENALVVDPPVDARPPSSPPSDVWSSSTPLDAHVLWVSLVRTPRACIEQWNDTFKFEPKAGRIVTPKRDGIDNPDPIVDESPFEVVTVRSVGDLTTLGVRITEALREWHDEDVPIVVRFESISTLLQYVDLDRTCRFLDQVTGRCVAVDALAWYHLAADAHDEDTLERLYGLFDALFEVADGEWTVRRR</sequence>
<dbReference type="RefSeq" id="WP_379744982.1">
    <property type="nucleotide sequence ID" value="NZ_JBHSVN010000001.1"/>
</dbReference>
<reference evidence="2 3" key="1">
    <citation type="journal article" date="2019" name="Int. J. Syst. Evol. Microbiol.">
        <title>The Global Catalogue of Microorganisms (GCM) 10K type strain sequencing project: providing services to taxonomists for standard genome sequencing and annotation.</title>
        <authorList>
            <consortium name="The Broad Institute Genomics Platform"/>
            <consortium name="The Broad Institute Genome Sequencing Center for Infectious Disease"/>
            <person name="Wu L."/>
            <person name="Ma J."/>
        </authorList>
    </citation>
    <scope>NUCLEOTIDE SEQUENCE [LARGE SCALE GENOMIC DNA]</scope>
    <source>
        <strain evidence="2 3">SKJ47</strain>
    </source>
</reference>
<dbReference type="EMBL" id="JBHSXL010000009">
    <property type="protein sequence ID" value="MFC6893380.1"/>
    <property type="molecule type" value="Genomic_DNA"/>
</dbReference>
<evidence type="ECO:0000256" key="1">
    <source>
        <dbReference type="SAM" id="MobiDB-lite"/>
    </source>
</evidence>